<feature type="compositionally biased region" description="Polar residues" evidence="1">
    <location>
        <begin position="96"/>
        <end position="109"/>
    </location>
</feature>
<evidence type="ECO:0000313" key="3">
    <source>
        <dbReference type="Proteomes" id="UP001445335"/>
    </source>
</evidence>
<sequence>MLVAAAGNEVTSHAAAPKPGAADPVLRIGVQGAKRHARSESPPGAPFVPRKRRTPAAGAHHQHAGAAAASVSVPASGAQHAPAAPVSGSLDGGEGTQSFLRTQPSTPSKARSGDVPDAWAARCKASSSVAGASSDIGSAHVPDLTIPIICGTACGALLTRPTPHFACNCRVCAAAPEAERLVFLSRNAFVTHLRDAGAFGNKKEGLLYVVQGDGSKTKLDEYIKDKGGRALLPWGSGVKRGSHPAAAFYAQSEGRTGAPLAGASLPVVVTGGATMLGALREAQDALARRDQQLAAAHAQLAREQGWVSALAAQLDQASALIGGRNLAIQALHAQLTQARALNQELAAAASAAAAATAAAGGERGAGAAEGGIPHGGEGGEQAARTLRLLLGQVNAALAERTAQIADITGQLAAAGSELASRDERLATAERAAEDAGLLREQLAKAQTQLRRAASALENRNARLAAAESAAREARLRGSSPSGGAGPPADGVQAPDVAQQRHFLSLTSVSPLECGLFKVSDIKQVLLLHGLLAAGKRKQELLNKMAGMTLFPPAQDVSKTPLHSHPASKDGQELSICLHTGRVVKGIGADHAADICPTGCSLPHAHALVRCLAQPLDKTKEGQGPRLDLKVDLHARLRISTPGALLALDLLALQDAWVQPGC</sequence>
<feature type="region of interest" description="Disordered" evidence="1">
    <location>
        <begin position="1"/>
        <end position="116"/>
    </location>
</feature>
<name>A0AAW1QYE6_9CHLO</name>
<dbReference type="EMBL" id="JALJOU010000064">
    <property type="protein sequence ID" value="KAK9826456.1"/>
    <property type="molecule type" value="Genomic_DNA"/>
</dbReference>
<proteinExistence type="predicted"/>
<organism evidence="2 3">
    <name type="scientific">Elliptochloris bilobata</name>
    <dbReference type="NCBI Taxonomy" id="381761"/>
    <lineage>
        <taxon>Eukaryota</taxon>
        <taxon>Viridiplantae</taxon>
        <taxon>Chlorophyta</taxon>
        <taxon>core chlorophytes</taxon>
        <taxon>Trebouxiophyceae</taxon>
        <taxon>Trebouxiophyceae incertae sedis</taxon>
        <taxon>Elliptochloris clade</taxon>
        <taxon>Elliptochloris</taxon>
    </lineage>
</organism>
<evidence type="ECO:0000313" key="2">
    <source>
        <dbReference type="EMBL" id="KAK9826456.1"/>
    </source>
</evidence>
<dbReference type="Proteomes" id="UP001445335">
    <property type="component" value="Unassembled WGS sequence"/>
</dbReference>
<reference evidence="2 3" key="1">
    <citation type="journal article" date="2024" name="Nat. Commun.">
        <title>Phylogenomics reveals the evolutionary origins of lichenization in chlorophyte algae.</title>
        <authorList>
            <person name="Puginier C."/>
            <person name="Libourel C."/>
            <person name="Otte J."/>
            <person name="Skaloud P."/>
            <person name="Haon M."/>
            <person name="Grisel S."/>
            <person name="Petersen M."/>
            <person name="Berrin J.G."/>
            <person name="Delaux P.M."/>
            <person name="Dal Grande F."/>
            <person name="Keller J."/>
        </authorList>
    </citation>
    <scope>NUCLEOTIDE SEQUENCE [LARGE SCALE GENOMIC DNA]</scope>
    <source>
        <strain evidence="2 3">SAG 245.80</strain>
    </source>
</reference>
<keyword evidence="3" id="KW-1185">Reference proteome</keyword>
<dbReference type="AlphaFoldDB" id="A0AAW1QYE6"/>
<feature type="region of interest" description="Disordered" evidence="1">
    <location>
        <begin position="467"/>
        <end position="492"/>
    </location>
</feature>
<feature type="compositionally biased region" description="Low complexity" evidence="1">
    <location>
        <begin position="55"/>
        <end position="79"/>
    </location>
</feature>
<protein>
    <submittedName>
        <fullName evidence="2">Uncharacterized protein</fullName>
    </submittedName>
</protein>
<accession>A0AAW1QYE6</accession>
<evidence type="ECO:0000256" key="1">
    <source>
        <dbReference type="SAM" id="MobiDB-lite"/>
    </source>
</evidence>
<comment type="caution">
    <text evidence="2">The sequence shown here is derived from an EMBL/GenBank/DDBJ whole genome shotgun (WGS) entry which is preliminary data.</text>
</comment>
<gene>
    <name evidence="2" type="ORF">WJX81_000258</name>
</gene>